<reference evidence="7 8" key="1">
    <citation type="submission" date="2023-02" db="EMBL/GenBank/DDBJ databases">
        <title>LHISI_Scaffold_Assembly.</title>
        <authorList>
            <person name="Stuart O.P."/>
            <person name="Cleave R."/>
            <person name="Magrath M.J.L."/>
            <person name="Mikheyev A.S."/>
        </authorList>
    </citation>
    <scope>NUCLEOTIDE SEQUENCE [LARGE SCALE GENOMIC DNA]</scope>
    <source>
        <strain evidence="7">Daus_M_001</strain>
        <tissue evidence="7">Leg muscle</tissue>
    </source>
</reference>
<evidence type="ECO:0000256" key="1">
    <source>
        <dbReference type="ARBA" id="ARBA00004123"/>
    </source>
</evidence>
<feature type="compositionally biased region" description="Basic and acidic residues" evidence="5">
    <location>
        <begin position="237"/>
        <end position="287"/>
    </location>
</feature>
<sequence>MTQGTPSKDTENVMKKNEHLDHDKIKEKKERVKPPTKVVIRRLPPSLIQETFLKEVTPLPEYDYFYFIQGDKSLGQFAFSRAYINFIHQEDVFRFKERFDNYAFLDKKGNEYLSVVEFAPYQRLPKKRPIRKKDLKAGTLEQDPTYISFLESLEDKSVESVHAPLEYFPPSESKKITTTPLLEFVKQRYAERQRIRDERKEERRRKDQERRRLKDDERRRRKEPLSKEAVDTSAKPAEADKENTRKRDEEKPRSTDKDKKPSENVYRQRETKTVSRSYHDGRQKVTDVRYQSRGRTSSEDPRRKMTFEGRSHIPGKTSETRRSQEFSNSKDTDQRKGSSVSRDGDHKRNEKYHGYSKDNQRFSKTYDSKKSYSQTERNYAAKSDRKQSYNVDVKQTNFDKETKGNVAAKDPTGKDSEAKDSLGGKIKNAKLDGDKDAAFDDKGKKWERTGAKPKVDGSAQALDALHDKVPVIDVPEGTEGEEHVDEPVLEEVKESEEAEESKNDGSASIEVDTGGAGDVCDNTEDRQSPEKPTKFSAKRRASLDSGDHETALHSRALEKTHTSSDWSLRRNHSLELDGTSTKGEDPGDKKDPRVERRIRNKDRPAMQIYRPGMLRRGREKGPAEQDSPSPSPSPTPTTSKGPVKSMTFKRSVSREK</sequence>
<dbReference type="EMBL" id="JARBHB010000007">
    <property type="protein sequence ID" value="KAJ8879712.1"/>
    <property type="molecule type" value="Genomic_DNA"/>
</dbReference>
<keyword evidence="3" id="KW-0866">Nonsense-mediated mRNA decay</keyword>
<dbReference type="Pfam" id="PF03467">
    <property type="entry name" value="Smg4_UPF3"/>
    <property type="match status" value="1"/>
</dbReference>
<evidence type="ECO:0000313" key="7">
    <source>
        <dbReference type="EMBL" id="KAJ8879712.1"/>
    </source>
</evidence>
<evidence type="ECO:0000256" key="5">
    <source>
        <dbReference type="SAM" id="MobiDB-lite"/>
    </source>
</evidence>
<feature type="compositionally biased region" description="Acidic residues" evidence="5">
    <location>
        <begin position="476"/>
        <end position="499"/>
    </location>
</feature>
<feature type="compositionally biased region" description="Basic and acidic residues" evidence="5">
    <location>
        <begin position="523"/>
        <end position="533"/>
    </location>
</feature>
<dbReference type="PANTHER" id="PTHR13112:SF0">
    <property type="entry name" value="FI21285P1"/>
    <property type="match status" value="1"/>
</dbReference>
<dbReference type="InterPro" id="IPR012677">
    <property type="entry name" value="Nucleotide-bd_a/b_plait_sf"/>
</dbReference>
<feature type="region of interest" description="Disordered" evidence="5">
    <location>
        <begin position="1"/>
        <end position="32"/>
    </location>
</feature>
<comment type="similarity">
    <text evidence="2">Belongs to the RENT3 family.</text>
</comment>
<keyword evidence="8" id="KW-1185">Reference proteome</keyword>
<proteinExistence type="inferred from homology"/>
<gene>
    <name evidence="7" type="ORF">PR048_020320</name>
</gene>
<organism evidence="7 8">
    <name type="scientific">Dryococelus australis</name>
    <dbReference type="NCBI Taxonomy" id="614101"/>
    <lineage>
        <taxon>Eukaryota</taxon>
        <taxon>Metazoa</taxon>
        <taxon>Ecdysozoa</taxon>
        <taxon>Arthropoda</taxon>
        <taxon>Hexapoda</taxon>
        <taxon>Insecta</taxon>
        <taxon>Pterygota</taxon>
        <taxon>Neoptera</taxon>
        <taxon>Polyneoptera</taxon>
        <taxon>Phasmatodea</taxon>
        <taxon>Verophasmatodea</taxon>
        <taxon>Anareolatae</taxon>
        <taxon>Phasmatidae</taxon>
        <taxon>Eurycanthinae</taxon>
        <taxon>Dryococelus</taxon>
    </lineage>
</organism>
<dbReference type="InterPro" id="IPR005120">
    <property type="entry name" value="UPF3_dom"/>
</dbReference>
<evidence type="ECO:0000256" key="3">
    <source>
        <dbReference type="ARBA" id="ARBA00023161"/>
    </source>
</evidence>
<dbReference type="InterPro" id="IPR039722">
    <property type="entry name" value="Upf3"/>
</dbReference>
<dbReference type="PANTHER" id="PTHR13112">
    <property type="entry name" value="UPF3 REGULATOR OF NONSENSE TRANSCRIPTS-LIKE PROTEIN"/>
    <property type="match status" value="1"/>
</dbReference>
<keyword evidence="4" id="KW-0539">Nucleus</keyword>
<evidence type="ECO:0000256" key="2">
    <source>
        <dbReference type="ARBA" id="ARBA00005991"/>
    </source>
</evidence>
<dbReference type="CDD" id="cd12455">
    <property type="entry name" value="RRM_like_Smg4_UPF3"/>
    <property type="match status" value="1"/>
</dbReference>
<name>A0ABQ9H607_9NEOP</name>
<feature type="compositionally biased region" description="Basic and acidic residues" evidence="5">
    <location>
        <begin position="8"/>
        <end position="32"/>
    </location>
</feature>
<evidence type="ECO:0000313" key="8">
    <source>
        <dbReference type="Proteomes" id="UP001159363"/>
    </source>
</evidence>
<evidence type="ECO:0000259" key="6">
    <source>
        <dbReference type="Pfam" id="PF03467"/>
    </source>
</evidence>
<feature type="region of interest" description="Disordered" evidence="5">
    <location>
        <begin position="194"/>
        <end position="656"/>
    </location>
</feature>
<dbReference type="SUPFAM" id="SSF54928">
    <property type="entry name" value="RNA-binding domain, RBD"/>
    <property type="match status" value="1"/>
</dbReference>
<feature type="compositionally biased region" description="Basic and acidic residues" evidence="5">
    <location>
        <begin position="296"/>
        <end position="311"/>
    </location>
</feature>
<comment type="caution">
    <text evidence="7">The sequence shown here is derived from an EMBL/GenBank/DDBJ whole genome shotgun (WGS) entry which is preliminary data.</text>
</comment>
<feature type="compositionally biased region" description="Basic and acidic residues" evidence="5">
    <location>
        <begin position="194"/>
        <end position="230"/>
    </location>
</feature>
<feature type="compositionally biased region" description="Basic and acidic residues" evidence="5">
    <location>
        <begin position="582"/>
        <end position="604"/>
    </location>
</feature>
<feature type="compositionally biased region" description="Basic and acidic residues" evidence="5">
    <location>
        <begin position="541"/>
        <end position="562"/>
    </location>
</feature>
<protein>
    <recommendedName>
        <fullName evidence="6">UPF3 domain-containing protein</fullName>
    </recommendedName>
</protein>
<feature type="domain" description="UPF3" evidence="6">
    <location>
        <begin position="35"/>
        <end position="188"/>
    </location>
</feature>
<feature type="compositionally biased region" description="Basic and acidic residues" evidence="5">
    <location>
        <begin position="429"/>
        <end position="455"/>
    </location>
</feature>
<comment type="subcellular location">
    <subcellularLocation>
        <location evidence="1">Nucleus</location>
    </subcellularLocation>
</comment>
<feature type="compositionally biased region" description="Basic and acidic residues" evidence="5">
    <location>
        <begin position="411"/>
        <end position="422"/>
    </location>
</feature>
<accession>A0ABQ9H607</accession>
<feature type="compositionally biased region" description="Basic and acidic residues" evidence="5">
    <location>
        <begin position="318"/>
        <end position="370"/>
    </location>
</feature>
<dbReference type="Proteomes" id="UP001159363">
    <property type="component" value="Chromosome 6"/>
</dbReference>
<evidence type="ECO:0000256" key="4">
    <source>
        <dbReference type="ARBA" id="ARBA00023242"/>
    </source>
</evidence>
<dbReference type="Gene3D" id="3.30.70.330">
    <property type="match status" value="1"/>
</dbReference>
<dbReference type="InterPro" id="IPR035979">
    <property type="entry name" value="RBD_domain_sf"/>
</dbReference>